<dbReference type="Gene3D" id="3.30.160.60">
    <property type="entry name" value="Classic Zinc Finger"/>
    <property type="match status" value="1"/>
</dbReference>
<evidence type="ECO:0000256" key="5">
    <source>
        <dbReference type="SAM" id="MobiDB-lite"/>
    </source>
</evidence>
<dbReference type="InterPro" id="IPR000315">
    <property type="entry name" value="Znf_B-box"/>
</dbReference>
<dbReference type="PROSITE" id="PS50119">
    <property type="entry name" value="ZF_BBOX"/>
    <property type="match status" value="2"/>
</dbReference>
<keyword evidence="1" id="KW-0479">Metal-binding</keyword>
<name>A0AAV2QE73_MEGNR</name>
<feature type="compositionally biased region" description="Low complexity" evidence="5">
    <location>
        <begin position="935"/>
        <end position="961"/>
    </location>
</feature>
<dbReference type="PROSITE" id="PS50089">
    <property type="entry name" value="ZF_RING_2"/>
    <property type="match status" value="1"/>
</dbReference>
<feature type="domain" description="RING-type" evidence="6">
    <location>
        <begin position="324"/>
        <end position="377"/>
    </location>
</feature>
<sequence length="983" mass="104325">MAEYRLDLRPLMALENLVGLQLENTITEAGEAEGSTTSAAAGSSGGTMDDATTGTNTTTTQGPKTQPAHTQPNTLSNGGAPDHPSQRDQNPAQPMETDEMVAGPVRSAEDLPAGGDTALPLEGDDLQQEKTNEEILGGKYVAGSTAESDLDLNLSNHDSLEGSGAVTSSAVGAAPSTYSSSHSVNSMCGTSHQQAATTISTLTVCSLAADSSPVVSSPVVSSPAGADNSLLEIKTNIQSENIDTDSDIGVHSLENREDIVQHDTVNSDINLIPSGEDQHVDTGNTDDATGDSNANNGGGDRSVSGTTSGSPDADIQFLWENVKCVFCSALAKDQEPKLLPCLHSACNKCLTHEASEPENKDDEVVAMDPLIHCPACKKGFAQDIILDNMFICEASGIGGGSVAAVEEMFTCTSCDDEARATGFCTDCSEWLCDGCIQAHKRVKVTKDHVIKGKGEETPCNSKSSQVKKMFSCNVHPKEKLNLYCQTCDQLTCRDCQLIEHREHKYKFSEEMASVTRERLKTFLSDIRKKRGYIENAKELVAERRQQILSKQESVHADINRLVETFIEIIRQRGSTLFELLREVCAAKQEQLDKKNEVLLHLGSQADHCITIADAVLNSASDMALLFSKKLLMEQVMKVDKDSPDRSLFDRFKAKLNSGDDISLRISSESRGLGKALKDVGYLLVDNKIYPPPDGNSGVKSRSSQPSPVEQSSSSSSSPQPGSAAASATAQPQPPALTPMHSHMQHHHQQQHQITAGNNMHHKFHNFGPAPSGAANPPGLVRIQPKPSPGSNTQSLSSFSPRMPQLTQGRPSDVSSSVSSTTHPPGENSHLRGLLGSGGSYKLNTFNPPFATAAAARLSSQTPHSAMQPFRGGGLNPAAAAAAAMAASAATTGSPISSITMAGGMSGAGAGSSLGIMSMAAQLNAPSGISITPVPQHNQKSQQQLQNFQSKQQQQQQQQQQQITLQGILRNTLSQPPVNLPKTG</sequence>
<evidence type="ECO:0000256" key="3">
    <source>
        <dbReference type="ARBA" id="ARBA00022833"/>
    </source>
</evidence>
<comment type="caution">
    <text evidence="8">The sequence shown here is derived from an EMBL/GenBank/DDBJ whole genome shotgun (WGS) entry which is preliminary data.</text>
</comment>
<feature type="domain" description="B box-type" evidence="7">
    <location>
        <begin position="467"/>
        <end position="514"/>
    </location>
</feature>
<evidence type="ECO:0000259" key="6">
    <source>
        <dbReference type="PROSITE" id="PS50089"/>
    </source>
</evidence>
<feature type="compositionally biased region" description="Low complexity" evidence="5">
    <location>
        <begin position="700"/>
        <end position="730"/>
    </location>
</feature>
<dbReference type="SMART" id="SM00336">
    <property type="entry name" value="BBOX"/>
    <property type="match status" value="2"/>
</dbReference>
<dbReference type="SUPFAM" id="SSF57845">
    <property type="entry name" value="B-box zinc-binding domain"/>
    <property type="match status" value="1"/>
</dbReference>
<feature type="non-terminal residue" evidence="8">
    <location>
        <position position="983"/>
    </location>
</feature>
<evidence type="ECO:0000256" key="2">
    <source>
        <dbReference type="ARBA" id="ARBA00022771"/>
    </source>
</evidence>
<dbReference type="InterPro" id="IPR003649">
    <property type="entry name" value="Bbox_C"/>
</dbReference>
<feature type="compositionally biased region" description="Polar residues" evidence="5">
    <location>
        <begin position="788"/>
        <end position="809"/>
    </location>
</feature>
<evidence type="ECO:0000313" key="8">
    <source>
        <dbReference type="EMBL" id="CAL4082496.1"/>
    </source>
</evidence>
<accession>A0AAV2QE73</accession>
<dbReference type="Proteomes" id="UP001497623">
    <property type="component" value="Unassembled WGS sequence"/>
</dbReference>
<protein>
    <recommendedName>
        <fullName evidence="10">E3 ubiquitin-protein ligase TRIM33</fullName>
    </recommendedName>
</protein>
<dbReference type="PANTHER" id="PTHR25462:SF304">
    <property type="entry name" value="BONUS, ISOFORM C"/>
    <property type="match status" value="1"/>
</dbReference>
<dbReference type="CDD" id="cd19805">
    <property type="entry name" value="Bbox1_TIF1"/>
    <property type="match status" value="1"/>
</dbReference>
<feature type="compositionally biased region" description="Low complexity" evidence="5">
    <location>
        <begin position="29"/>
        <end position="68"/>
    </location>
</feature>
<dbReference type="GO" id="GO:0061630">
    <property type="term" value="F:ubiquitin protein ligase activity"/>
    <property type="evidence" value="ECO:0007669"/>
    <property type="project" value="TreeGrafter"/>
</dbReference>
<evidence type="ECO:0000256" key="1">
    <source>
        <dbReference type="ARBA" id="ARBA00022723"/>
    </source>
</evidence>
<feature type="compositionally biased region" description="Polar residues" evidence="5">
    <location>
        <begin position="281"/>
        <end position="295"/>
    </location>
</feature>
<dbReference type="Pfam" id="PF00643">
    <property type="entry name" value="zf-B_box"/>
    <property type="match status" value="2"/>
</dbReference>
<organism evidence="8 9">
    <name type="scientific">Meganyctiphanes norvegica</name>
    <name type="common">Northern krill</name>
    <name type="synonym">Thysanopoda norvegica</name>
    <dbReference type="NCBI Taxonomy" id="48144"/>
    <lineage>
        <taxon>Eukaryota</taxon>
        <taxon>Metazoa</taxon>
        <taxon>Ecdysozoa</taxon>
        <taxon>Arthropoda</taxon>
        <taxon>Crustacea</taxon>
        <taxon>Multicrustacea</taxon>
        <taxon>Malacostraca</taxon>
        <taxon>Eumalacostraca</taxon>
        <taxon>Eucarida</taxon>
        <taxon>Euphausiacea</taxon>
        <taxon>Euphausiidae</taxon>
        <taxon>Meganyctiphanes</taxon>
    </lineage>
</organism>
<gene>
    <name evidence="8" type="ORF">MNOR_LOCUS11915</name>
</gene>
<reference evidence="8 9" key="1">
    <citation type="submission" date="2024-05" db="EMBL/GenBank/DDBJ databases">
        <authorList>
            <person name="Wallberg A."/>
        </authorList>
    </citation>
    <scope>NUCLEOTIDE SEQUENCE [LARGE SCALE GENOMIC DNA]</scope>
</reference>
<feature type="domain" description="B box-type" evidence="7">
    <location>
        <begin position="406"/>
        <end position="448"/>
    </location>
</feature>
<evidence type="ECO:0000313" key="9">
    <source>
        <dbReference type="Proteomes" id="UP001497623"/>
    </source>
</evidence>
<feature type="region of interest" description="Disordered" evidence="5">
    <location>
        <begin position="269"/>
        <end position="310"/>
    </location>
</feature>
<keyword evidence="9" id="KW-1185">Reference proteome</keyword>
<keyword evidence="2 4" id="KW-0863">Zinc-finger</keyword>
<dbReference type="SUPFAM" id="SSF57850">
    <property type="entry name" value="RING/U-box"/>
    <property type="match status" value="1"/>
</dbReference>
<feature type="region of interest" description="Disordered" evidence="5">
    <location>
        <begin position="927"/>
        <end position="961"/>
    </location>
</feature>
<dbReference type="InterPro" id="IPR001841">
    <property type="entry name" value="Znf_RING"/>
</dbReference>
<feature type="compositionally biased region" description="Low complexity" evidence="5">
    <location>
        <begin position="767"/>
        <end position="778"/>
    </location>
</feature>
<dbReference type="Gene3D" id="3.30.40.10">
    <property type="entry name" value="Zinc/RING finger domain, C3HC4 (zinc finger)"/>
    <property type="match status" value="1"/>
</dbReference>
<feature type="region of interest" description="Disordered" evidence="5">
    <location>
        <begin position="29"/>
        <end position="95"/>
    </location>
</feature>
<dbReference type="InterPro" id="IPR013083">
    <property type="entry name" value="Znf_RING/FYVE/PHD"/>
</dbReference>
<feature type="region of interest" description="Disordered" evidence="5">
    <location>
        <begin position="690"/>
        <end position="835"/>
    </location>
</feature>
<dbReference type="EMBL" id="CAXKWB010006365">
    <property type="protein sequence ID" value="CAL4082496.1"/>
    <property type="molecule type" value="Genomic_DNA"/>
</dbReference>
<dbReference type="CDD" id="cd19775">
    <property type="entry name" value="Bbox2_TIF1_C-VI"/>
    <property type="match status" value="1"/>
</dbReference>
<dbReference type="AlphaFoldDB" id="A0AAV2QE73"/>
<dbReference type="SMART" id="SM00184">
    <property type="entry name" value="RING"/>
    <property type="match status" value="1"/>
</dbReference>
<evidence type="ECO:0000256" key="4">
    <source>
        <dbReference type="PROSITE-ProRule" id="PRU00024"/>
    </source>
</evidence>
<dbReference type="InterPro" id="IPR047153">
    <property type="entry name" value="TRIM45/56/19-like"/>
</dbReference>
<dbReference type="GO" id="GO:0008270">
    <property type="term" value="F:zinc ion binding"/>
    <property type="evidence" value="ECO:0007669"/>
    <property type="project" value="UniProtKB-KW"/>
</dbReference>
<dbReference type="SMART" id="SM00502">
    <property type="entry name" value="BBC"/>
    <property type="match status" value="1"/>
</dbReference>
<proteinExistence type="predicted"/>
<dbReference type="PANTHER" id="PTHR25462">
    <property type="entry name" value="BONUS, ISOFORM C-RELATED"/>
    <property type="match status" value="1"/>
</dbReference>
<keyword evidence="3" id="KW-0862">Zinc</keyword>
<evidence type="ECO:0000259" key="7">
    <source>
        <dbReference type="PROSITE" id="PS50119"/>
    </source>
</evidence>
<evidence type="ECO:0008006" key="10">
    <source>
        <dbReference type="Google" id="ProtNLM"/>
    </source>
</evidence>